<dbReference type="Gene3D" id="3.20.20.300">
    <property type="entry name" value="Glycoside hydrolase, family 3, N-terminal domain"/>
    <property type="match status" value="1"/>
</dbReference>
<dbReference type="InterPro" id="IPR036881">
    <property type="entry name" value="Glyco_hydro_3_C_sf"/>
</dbReference>
<comment type="catalytic activity">
    <reaction evidence="1">
        <text>Hydrolysis of terminal, non-reducing beta-D-glucosyl residues with release of beta-D-glucose.</text>
        <dbReference type="EC" id="3.2.1.21"/>
    </reaction>
</comment>
<dbReference type="PANTHER" id="PTHR30620">
    <property type="entry name" value="PERIPLASMIC BETA-GLUCOSIDASE-RELATED"/>
    <property type="match status" value="1"/>
</dbReference>
<evidence type="ECO:0000313" key="9">
    <source>
        <dbReference type="Proteomes" id="UP001499933"/>
    </source>
</evidence>
<evidence type="ECO:0000256" key="3">
    <source>
        <dbReference type="ARBA" id="ARBA00012744"/>
    </source>
</evidence>
<dbReference type="EMBL" id="BAAAOG010000008">
    <property type="protein sequence ID" value="GAA1966674.1"/>
    <property type="molecule type" value="Genomic_DNA"/>
</dbReference>
<comment type="caution">
    <text evidence="8">The sequence shown here is derived from an EMBL/GenBank/DDBJ whole genome shotgun (WGS) entry which is preliminary data.</text>
</comment>
<keyword evidence="6" id="KW-0326">Glycosidase</keyword>
<evidence type="ECO:0000256" key="6">
    <source>
        <dbReference type="ARBA" id="ARBA00023295"/>
    </source>
</evidence>
<evidence type="ECO:0000256" key="4">
    <source>
        <dbReference type="ARBA" id="ARBA00022729"/>
    </source>
</evidence>
<dbReference type="InterPro" id="IPR026891">
    <property type="entry name" value="Fn3-like"/>
</dbReference>
<organism evidence="8 9">
    <name type="scientific">Microbacterium deminutum</name>
    <dbReference type="NCBI Taxonomy" id="344164"/>
    <lineage>
        <taxon>Bacteria</taxon>
        <taxon>Bacillati</taxon>
        <taxon>Actinomycetota</taxon>
        <taxon>Actinomycetes</taxon>
        <taxon>Micrococcales</taxon>
        <taxon>Microbacteriaceae</taxon>
        <taxon>Microbacterium</taxon>
    </lineage>
</organism>
<dbReference type="Proteomes" id="UP001499933">
    <property type="component" value="Unassembled WGS sequence"/>
</dbReference>
<evidence type="ECO:0000256" key="2">
    <source>
        <dbReference type="ARBA" id="ARBA00005336"/>
    </source>
</evidence>
<keyword evidence="4" id="KW-0732">Signal</keyword>
<dbReference type="Pfam" id="PF00933">
    <property type="entry name" value="Glyco_hydro_3"/>
    <property type="match status" value="1"/>
</dbReference>
<reference evidence="9" key="1">
    <citation type="journal article" date="2019" name="Int. J. Syst. Evol. Microbiol.">
        <title>The Global Catalogue of Microorganisms (GCM) 10K type strain sequencing project: providing services to taxonomists for standard genome sequencing and annotation.</title>
        <authorList>
            <consortium name="The Broad Institute Genomics Platform"/>
            <consortium name="The Broad Institute Genome Sequencing Center for Infectious Disease"/>
            <person name="Wu L."/>
            <person name="Ma J."/>
        </authorList>
    </citation>
    <scope>NUCLEOTIDE SEQUENCE [LARGE SCALE GENOMIC DNA]</scope>
    <source>
        <strain evidence="9">JCM 14901</strain>
    </source>
</reference>
<dbReference type="InterPro" id="IPR036962">
    <property type="entry name" value="Glyco_hydro_3_N_sf"/>
</dbReference>
<dbReference type="InterPro" id="IPR017853">
    <property type="entry name" value="GH"/>
</dbReference>
<dbReference type="Gene3D" id="2.60.40.10">
    <property type="entry name" value="Immunoglobulins"/>
    <property type="match status" value="1"/>
</dbReference>
<protein>
    <recommendedName>
        <fullName evidence="3">beta-glucosidase</fullName>
        <ecNumber evidence="3">3.2.1.21</ecNumber>
    </recommendedName>
</protein>
<dbReference type="InterPro" id="IPR001764">
    <property type="entry name" value="Glyco_hydro_3_N"/>
</dbReference>
<evidence type="ECO:0000259" key="7">
    <source>
        <dbReference type="SMART" id="SM01217"/>
    </source>
</evidence>
<dbReference type="InterPro" id="IPR051915">
    <property type="entry name" value="Cellulose_Degrad_GH3"/>
</dbReference>
<evidence type="ECO:0000256" key="1">
    <source>
        <dbReference type="ARBA" id="ARBA00000448"/>
    </source>
</evidence>
<dbReference type="EC" id="3.2.1.21" evidence="3"/>
<accession>A0ABP5CNU2</accession>
<evidence type="ECO:0000313" key="8">
    <source>
        <dbReference type="EMBL" id="GAA1966674.1"/>
    </source>
</evidence>
<dbReference type="RefSeq" id="WP_344096529.1">
    <property type="nucleotide sequence ID" value="NZ_BAAAOG010000008.1"/>
</dbReference>
<sequence length="774" mass="83515">MRTALSVLPYQDPDLPVDERVADLLARMTLAEKVGQMLQLDAREDLDDIVLRKHAGSILHTSPAKVLQAAQLNERTRLRIPLLVAEDCIHGHSFWEGATIFPTQLGMAATWDAPLIEQVARVTAAEVAATGIHWTFSPVLCISRDLRWGRVDETFGEDPHLIGELASAMVRGYQGDGLDDPNAILATAKHFAGYSETQGGRDASEADISHRKLRSWFLPPFERVAREGCRTFMLGYQSTDGVPITVNDWLLNDVLRGEWGYSGTLITDWDNVGRMVWEQKLQPDYAHASAAAVKAGNDMIMSTPGFFQGALDAVASGMLDEADIDRAVARVLSLKFRFGLFEDPRLPDSHRMGTVIGSAEHTSLNLDVARRSLVLLRNNGTLPLAGGLTAGSDGRALPSGRPRRIAVVGPLADDAQTQLGDWAGSSGQVDWMPDGHPREQIATVLDGLRAHVPADWTVTHAEGAGILTLAEDPAGAFFPDGQPRPQIVVPTAPDRSQIAEAVTAAEQADVVIAVVGDRIELVGEGRSTATLELVGGQIALLEALAATGKPLVVVLIASKPLILPPVVDGAALVWAANPGMRGGTAIAELLLGLIEPRGRLPISFARHAGQQPTYYNQIRGQHGDRYADLTQSPAFAFGEGLSYTSVEYKDLEVEATDLRSDDVVRAHVTLRNIGTRLAHEIVQVYVRDSVTSVSWADKELKAYRHVELQPGASERVDLVVPVAECTIVDAAGHRRIEAGEFELLVGPSSRDDALLSEGFRVADSPEGDWGHSSS</sequence>
<dbReference type="Gene3D" id="3.40.50.1700">
    <property type="entry name" value="Glycoside hydrolase family 3 C-terminal domain"/>
    <property type="match status" value="1"/>
</dbReference>
<gene>
    <name evidence="8" type="ORF">GCM10009776_32100</name>
</gene>
<dbReference type="Pfam" id="PF01915">
    <property type="entry name" value="Glyco_hydro_3_C"/>
    <property type="match status" value="1"/>
</dbReference>
<dbReference type="SMART" id="SM01217">
    <property type="entry name" value="Fn3_like"/>
    <property type="match status" value="1"/>
</dbReference>
<dbReference type="PANTHER" id="PTHR30620:SF16">
    <property type="entry name" value="LYSOSOMAL BETA GLUCOSIDASE"/>
    <property type="match status" value="1"/>
</dbReference>
<comment type="similarity">
    <text evidence="2">Belongs to the glycosyl hydrolase 3 family.</text>
</comment>
<dbReference type="InterPro" id="IPR013783">
    <property type="entry name" value="Ig-like_fold"/>
</dbReference>
<proteinExistence type="inferred from homology"/>
<dbReference type="InterPro" id="IPR002772">
    <property type="entry name" value="Glyco_hydro_3_C"/>
</dbReference>
<keyword evidence="9" id="KW-1185">Reference proteome</keyword>
<feature type="domain" description="Fibronectin type III-like" evidence="7">
    <location>
        <begin position="680"/>
        <end position="749"/>
    </location>
</feature>
<evidence type="ECO:0000256" key="5">
    <source>
        <dbReference type="ARBA" id="ARBA00022801"/>
    </source>
</evidence>
<dbReference type="Pfam" id="PF14310">
    <property type="entry name" value="Fn3-like"/>
    <property type="match status" value="1"/>
</dbReference>
<dbReference type="SUPFAM" id="SSF52279">
    <property type="entry name" value="Beta-D-glucan exohydrolase, C-terminal domain"/>
    <property type="match status" value="1"/>
</dbReference>
<keyword evidence="5 8" id="KW-0378">Hydrolase</keyword>
<dbReference type="SUPFAM" id="SSF51445">
    <property type="entry name" value="(Trans)glycosidases"/>
    <property type="match status" value="1"/>
</dbReference>
<dbReference type="GO" id="GO:0016787">
    <property type="term" value="F:hydrolase activity"/>
    <property type="evidence" value="ECO:0007669"/>
    <property type="project" value="UniProtKB-KW"/>
</dbReference>
<name>A0ABP5CNU2_9MICO</name>
<dbReference type="PRINTS" id="PR00133">
    <property type="entry name" value="GLHYDRLASE3"/>
</dbReference>